<dbReference type="Proteomes" id="UP001597068">
    <property type="component" value="Unassembled WGS sequence"/>
</dbReference>
<evidence type="ECO:0000259" key="1">
    <source>
        <dbReference type="Pfam" id="PF02470"/>
    </source>
</evidence>
<sequence length="315" mass="33975">MRIGVKTSLALLVVVSVALAGYLAIGILKVRPFTSSNTVTVDMASSGGLLPRSRVLWNGIEVGTVKAIAIQPNGLRATLSIDSDYRIPASSSVTVENLSLVGEQYLNFSSTTAAGPWIGNGARLDKDVDARSTVGETLTNLQRLVGQVDPGRLESIARTVNAGWIGRDDDITRIGEFSQYLSRTITTQRTEFSDLFDTAQEFVRKADGIGPTLSEGSRQLLINQPPFTELWGLFPGLARATNGAVAWTQVISPFLQTLDDYLVRLLPKITPPIGVLLPLLSTVAPATQIDISSVVKRGLRIVDENGVVRFRVSTR</sequence>
<dbReference type="InterPro" id="IPR003399">
    <property type="entry name" value="Mce/MlaD"/>
</dbReference>
<keyword evidence="3" id="KW-1185">Reference proteome</keyword>
<organism evidence="2 3">
    <name type="scientific">Williamsia deligens</name>
    <dbReference type="NCBI Taxonomy" id="321325"/>
    <lineage>
        <taxon>Bacteria</taxon>
        <taxon>Bacillati</taxon>
        <taxon>Actinomycetota</taxon>
        <taxon>Actinomycetes</taxon>
        <taxon>Mycobacteriales</taxon>
        <taxon>Nocardiaceae</taxon>
        <taxon>Williamsia</taxon>
    </lineage>
</organism>
<dbReference type="PANTHER" id="PTHR33371">
    <property type="entry name" value="INTERMEMBRANE PHOSPHOLIPID TRANSPORT SYSTEM BINDING PROTEIN MLAD-RELATED"/>
    <property type="match status" value="1"/>
</dbReference>
<evidence type="ECO:0000313" key="2">
    <source>
        <dbReference type="EMBL" id="MFD0926628.1"/>
    </source>
</evidence>
<proteinExistence type="predicted"/>
<feature type="domain" description="Mce/MlaD" evidence="1">
    <location>
        <begin position="36"/>
        <end position="109"/>
    </location>
</feature>
<gene>
    <name evidence="2" type="ORF">ACFQ04_12865</name>
</gene>
<reference evidence="3" key="1">
    <citation type="journal article" date="2019" name="Int. J. Syst. Evol. Microbiol.">
        <title>The Global Catalogue of Microorganisms (GCM) 10K type strain sequencing project: providing services to taxonomists for standard genome sequencing and annotation.</title>
        <authorList>
            <consortium name="The Broad Institute Genomics Platform"/>
            <consortium name="The Broad Institute Genome Sequencing Center for Infectious Disease"/>
            <person name="Wu L."/>
            <person name="Ma J."/>
        </authorList>
    </citation>
    <scope>NUCLEOTIDE SEQUENCE [LARGE SCALE GENOMIC DNA]</scope>
    <source>
        <strain evidence="3">CCUG 50873</strain>
    </source>
</reference>
<comment type="caution">
    <text evidence="2">The sequence shown here is derived from an EMBL/GenBank/DDBJ whole genome shotgun (WGS) entry which is preliminary data.</text>
</comment>
<dbReference type="RefSeq" id="WP_253645511.1">
    <property type="nucleotide sequence ID" value="NZ_BAAAMO010000002.1"/>
</dbReference>
<accession>A0ABW3G8Y0</accession>
<dbReference type="EMBL" id="JBHTIL010000001">
    <property type="protein sequence ID" value="MFD0926628.1"/>
    <property type="molecule type" value="Genomic_DNA"/>
</dbReference>
<dbReference type="Pfam" id="PF02470">
    <property type="entry name" value="MlaD"/>
    <property type="match status" value="1"/>
</dbReference>
<evidence type="ECO:0000313" key="3">
    <source>
        <dbReference type="Proteomes" id="UP001597068"/>
    </source>
</evidence>
<protein>
    <submittedName>
        <fullName evidence="2">MlaD family protein</fullName>
    </submittedName>
</protein>
<name>A0ABW3G8Y0_9NOCA</name>
<dbReference type="PANTHER" id="PTHR33371:SF16">
    <property type="entry name" value="MCE-FAMILY PROTEIN MCE3F"/>
    <property type="match status" value="1"/>
</dbReference>
<dbReference type="InterPro" id="IPR052336">
    <property type="entry name" value="MlaD_Phospholipid_Transporter"/>
</dbReference>